<protein>
    <submittedName>
        <fullName evidence="1">Uncharacterized protein</fullName>
    </submittedName>
</protein>
<sequence>KQFSGNHIFPKLMKNSVIYCGKFEIRIPLSVSQGEVSIPQQQGKCSVLAHVVPTGFWYAWVLLSEPGSCGKNGATEMLPHTPGLPWKTSNLNSVFNVMLM</sequence>
<dbReference type="EMBL" id="JAHUTI010054749">
    <property type="protein sequence ID" value="MED6250091.1"/>
    <property type="molecule type" value="Genomic_DNA"/>
</dbReference>
<comment type="caution">
    <text evidence="1">The sequence shown here is derived from an EMBL/GenBank/DDBJ whole genome shotgun (WGS) entry which is preliminary data.</text>
</comment>
<gene>
    <name evidence="1" type="ORF">ATANTOWER_024556</name>
</gene>
<evidence type="ECO:0000313" key="2">
    <source>
        <dbReference type="Proteomes" id="UP001345963"/>
    </source>
</evidence>
<accession>A0ABU7BI19</accession>
<proteinExistence type="predicted"/>
<name>A0ABU7BI19_9TELE</name>
<dbReference type="Proteomes" id="UP001345963">
    <property type="component" value="Unassembled WGS sequence"/>
</dbReference>
<organism evidence="1 2">
    <name type="scientific">Ataeniobius toweri</name>
    <dbReference type="NCBI Taxonomy" id="208326"/>
    <lineage>
        <taxon>Eukaryota</taxon>
        <taxon>Metazoa</taxon>
        <taxon>Chordata</taxon>
        <taxon>Craniata</taxon>
        <taxon>Vertebrata</taxon>
        <taxon>Euteleostomi</taxon>
        <taxon>Actinopterygii</taxon>
        <taxon>Neopterygii</taxon>
        <taxon>Teleostei</taxon>
        <taxon>Neoteleostei</taxon>
        <taxon>Acanthomorphata</taxon>
        <taxon>Ovalentaria</taxon>
        <taxon>Atherinomorphae</taxon>
        <taxon>Cyprinodontiformes</taxon>
        <taxon>Goodeidae</taxon>
        <taxon>Ataeniobius</taxon>
    </lineage>
</organism>
<reference evidence="1 2" key="1">
    <citation type="submission" date="2021-07" db="EMBL/GenBank/DDBJ databases">
        <authorList>
            <person name="Palmer J.M."/>
        </authorList>
    </citation>
    <scope>NUCLEOTIDE SEQUENCE [LARGE SCALE GENOMIC DNA]</scope>
    <source>
        <strain evidence="1 2">AT_MEX2019</strain>
        <tissue evidence="1">Muscle</tissue>
    </source>
</reference>
<feature type="non-terminal residue" evidence="1">
    <location>
        <position position="1"/>
    </location>
</feature>
<keyword evidence="2" id="KW-1185">Reference proteome</keyword>
<evidence type="ECO:0000313" key="1">
    <source>
        <dbReference type="EMBL" id="MED6250091.1"/>
    </source>
</evidence>